<sequence length="176" mass="20253">MDIKHYYENTTLTMDQIAQRLGTNRLRVHNYVKRNYTADYRSNRKRGCYRRSKLGDLNPMQGRCAEDHPHFKGVVDDGKGYLLVLKPEWYTGRKGSKHVFQHQVVMCEHLGITAMPKGYVVHHCDENPHNNNIDNLVMMTMAEHAALHSWTGATTISQESTAKWLEARRAGTPAMI</sequence>
<reference evidence="2 3" key="1">
    <citation type="journal article" date="2009" name="Appl. Environ. Microbiol.">
        <title>Genomic characterization of the intron-containing T7-like phage phiL7 of Xanthomonas campestris.</title>
        <authorList>
            <person name="Lee C.N."/>
            <person name="Lin J.W."/>
            <person name="Weng S.F."/>
            <person name="Tseng Y.H."/>
        </authorList>
    </citation>
    <scope>NUCLEOTIDE SEQUENCE</scope>
</reference>
<feature type="domain" description="HNH nuclease" evidence="1">
    <location>
        <begin position="102"/>
        <end position="145"/>
    </location>
</feature>
<protein>
    <submittedName>
        <fullName evidence="2">p45</fullName>
    </submittedName>
</protein>
<dbReference type="RefSeq" id="YP_002922659.1">
    <property type="nucleotide sequence ID" value="NC_012742.1"/>
</dbReference>
<dbReference type="EMBL" id="EU717894">
    <property type="protein sequence ID" value="ACE75785.1"/>
    <property type="molecule type" value="Genomic_DNA"/>
</dbReference>
<evidence type="ECO:0000259" key="1">
    <source>
        <dbReference type="Pfam" id="PF13392"/>
    </source>
</evidence>
<dbReference type="InterPro" id="IPR044925">
    <property type="entry name" value="His-Me_finger_sf"/>
</dbReference>
<organism evidence="2 3">
    <name type="scientific">Xanthomonas phage phiL7</name>
    <dbReference type="NCBI Taxonomy" id="538979"/>
    <lineage>
        <taxon>Viruses</taxon>
        <taxon>Duplodnaviria</taxon>
        <taxon>Heunggongvirae</taxon>
        <taxon>Uroviricota</taxon>
        <taxon>Caudoviricetes</taxon>
        <taxon>Eisenstarkvirus</taxon>
        <taxon>Eisenstarkvirus L7</taxon>
    </lineage>
</organism>
<dbReference type="InterPro" id="IPR003615">
    <property type="entry name" value="HNH_nuc"/>
</dbReference>
<dbReference type="GeneID" id="7943869"/>
<evidence type="ECO:0000313" key="2">
    <source>
        <dbReference type="EMBL" id="ACE75785.1"/>
    </source>
</evidence>
<keyword evidence="3" id="KW-1185">Reference proteome</keyword>
<dbReference type="SUPFAM" id="SSF54060">
    <property type="entry name" value="His-Me finger endonucleases"/>
    <property type="match status" value="1"/>
</dbReference>
<proteinExistence type="predicted"/>
<dbReference type="Pfam" id="PF13392">
    <property type="entry name" value="HNH_3"/>
    <property type="match status" value="1"/>
</dbReference>
<accession>C4ML45</accession>
<dbReference type="Proteomes" id="UP000001480">
    <property type="component" value="Segment"/>
</dbReference>
<evidence type="ECO:0000313" key="3">
    <source>
        <dbReference type="Proteomes" id="UP000001480"/>
    </source>
</evidence>
<dbReference type="Gene3D" id="3.90.75.20">
    <property type="match status" value="1"/>
</dbReference>
<name>C4ML45_9CAUD</name>
<dbReference type="KEGG" id="vg:7943869"/>
<dbReference type="OrthoDB" id="16152at10239"/>